<dbReference type="EMBL" id="JAULRT010000032">
    <property type="protein sequence ID" value="MDO3381132.1"/>
    <property type="molecule type" value="Genomic_DNA"/>
</dbReference>
<dbReference type="PANTHER" id="PTHR40841">
    <property type="entry name" value="SIDEROPHORE TRIACETYLFUSARININE C ESTERASE"/>
    <property type="match status" value="1"/>
</dbReference>
<dbReference type="Proteomes" id="UP001168380">
    <property type="component" value="Unassembled WGS sequence"/>
</dbReference>
<dbReference type="RefSeq" id="WP_302711257.1">
    <property type="nucleotide sequence ID" value="NZ_JAULRT010000032.1"/>
</dbReference>
<dbReference type="InterPro" id="IPR029058">
    <property type="entry name" value="AB_hydrolase_fold"/>
</dbReference>
<dbReference type="SUPFAM" id="SSF53474">
    <property type="entry name" value="alpha/beta-Hydrolases"/>
    <property type="match status" value="1"/>
</dbReference>
<comment type="caution">
    <text evidence="3">The sequence shown here is derived from an EMBL/GenBank/DDBJ whole genome shotgun (WGS) entry which is preliminary data.</text>
</comment>
<dbReference type="PANTHER" id="PTHR40841:SF2">
    <property type="entry name" value="SIDEROPHORE-DEGRADING ESTERASE (EUROFUNG)"/>
    <property type="match status" value="1"/>
</dbReference>
<evidence type="ECO:0000313" key="4">
    <source>
        <dbReference type="Proteomes" id="UP001168380"/>
    </source>
</evidence>
<organism evidence="3 4">
    <name type="scientific">Gilvimarinus algae</name>
    <dbReference type="NCBI Taxonomy" id="3058037"/>
    <lineage>
        <taxon>Bacteria</taxon>
        <taxon>Pseudomonadati</taxon>
        <taxon>Pseudomonadota</taxon>
        <taxon>Gammaproteobacteria</taxon>
        <taxon>Cellvibrionales</taxon>
        <taxon>Cellvibrionaceae</taxon>
        <taxon>Gilvimarinus</taxon>
    </lineage>
</organism>
<dbReference type="InterPro" id="IPR052558">
    <property type="entry name" value="Siderophore_Hydrolase_D"/>
</dbReference>
<keyword evidence="4" id="KW-1185">Reference proteome</keyword>
<proteinExistence type="inferred from homology"/>
<evidence type="ECO:0000256" key="1">
    <source>
        <dbReference type="ARBA" id="ARBA00005622"/>
    </source>
</evidence>
<dbReference type="Pfam" id="PF00756">
    <property type="entry name" value="Esterase"/>
    <property type="match status" value="1"/>
</dbReference>
<accession>A0ABT8TFN2</accession>
<reference evidence="3" key="1">
    <citation type="submission" date="2023-07" db="EMBL/GenBank/DDBJ databases">
        <title>Gilvimarinus algae sp. nov., isolated from the surface of Kelp.</title>
        <authorList>
            <person name="Sun Y.Y."/>
            <person name="Gong Y."/>
            <person name="Du Z.J."/>
        </authorList>
    </citation>
    <scope>NUCLEOTIDE SEQUENCE</scope>
    <source>
        <strain evidence="3">SDUM040014</strain>
    </source>
</reference>
<evidence type="ECO:0000256" key="2">
    <source>
        <dbReference type="ARBA" id="ARBA00022801"/>
    </source>
</evidence>
<evidence type="ECO:0000313" key="3">
    <source>
        <dbReference type="EMBL" id="MDO3381132.1"/>
    </source>
</evidence>
<keyword evidence="2 3" id="KW-0378">Hydrolase</keyword>
<gene>
    <name evidence="3" type="ORF">QWI16_03045</name>
</gene>
<dbReference type="InterPro" id="IPR000801">
    <property type="entry name" value="Esterase-like"/>
</dbReference>
<protein>
    <submittedName>
        <fullName evidence="3">Alpha/beta hydrolase-fold protein</fullName>
    </submittedName>
</protein>
<comment type="similarity">
    <text evidence="1">Belongs to the esterase D family.</text>
</comment>
<sequence length="201" mass="22620">MQGVFNSLLVVGISFALGEDGMASRVRDLTPTQDKSWTNYTTGGAQAYLDFMEEDVLPFVEQHYRADPTRRTLAGQSLGGSFGAWVLLTRPELFDSYILTSASLWFHQRMIFDLEKSYAENHKDLRAKVYFAVGEYENPEHGSTRHDMVGDQNAFVASLRSRNYPGLKIKDEIISGSIHETTFPVGFTRAVSWLFTKPPAP</sequence>
<dbReference type="GO" id="GO:0016787">
    <property type="term" value="F:hydrolase activity"/>
    <property type="evidence" value="ECO:0007669"/>
    <property type="project" value="UniProtKB-KW"/>
</dbReference>
<name>A0ABT8TFN2_9GAMM</name>
<dbReference type="Gene3D" id="3.40.50.1820">
    <property type="entry name" value="alpha/beta hydrolase"/>
    <property type="match status" value="1"/>
</dbReference>